<dbReference type="Proteomes" id="UP000184188">
    <property type="component" value="Unassembled WGS sequence"/>
</dbReference>
<dbReference type="EMBL" id="KV878341">
    <property type="protein sequence ID" value="OJJ46913.1"/>
    <property type="molecule type" value="Genomic_DNA"/>
</dbReference>
<dbReference type="OrthoDB" id="5397734at2759"/>
<feature type="compositionally biased region" description="Acidic residues" evidence="1">
    <location>
        <begin position="500"/>
        <end position="526"/>
    </location>
</feature>
<evidence type="ECO:0000259" key="2">
    <source>
        <dbReference type="Pfam" id="PF24494"/>
    </source>
</evidence>
<accession>A0A1L9SIK5</accession>
<dbReference type="AlphaFoldDB" id="A0A1L9SIK5"/>
<name>A0A1L9SIK5_9EURO</name>
<evidence type="ECO:0000256" key="1">
    <source>
        <dbReference type="SAM" id="MobiDB-lite"/>
    </source>
</evidence>
<keyword evidence="4" id="KW-1185">Reference proteome</keyword>
<proteinExistence type="predicted"/>
<dbReference type="Pfam" id="PF24494">
    <property type="entry name" value="DUF7587"/>
    <property type="match status" value="1"/>
</dbReference>
<dbReference type="GeneID" id="34611238"/>
<dbReference type="VEuPathDB" id="FungiDB:ASPZODRAFT_141696"/>
<gene>
    <name evidence="3" type="ORF">ASPZODRAFT_141696</name>
</gene>
<evidence type="ECO:0000313" key="4">
    <source>
        <dbReference type="Proteomes" id="UP000184188"/>
    </source>
</evidence>
<reference evidence="4" key="1">
    <citation type="journal article" date="2017" name="Genome Biol.">
        <title>Comparative genomics reveals high biological diversity and specific adaptations in the industrially and medically important fungal genus Aspergillus.</title>
        <authorList>
            <person name="de Vries R.P."/>
            <person name="Riley R."/>
            <person name="Wiebenga A."/>
            <person name="Aguilar-Osorio G."/>
            <person name="Amillis S."/>
            <person name="Uchima C.A."/>
            <person name="Anderluh G."/>
            <person name="Asadollahi M."/>
            <person name="Askin M."/>
            <person name="Barry K."/>
            <person name="Battaglia E."/>
            <person name="Bayram O."/>
            <person name="Benocci T."/>
            <person name="Braus-Stromeyer S.A."/>
            <person name="Caldana C."/>
            <person name="Canovas D."/>
            <person name="Cerqueira G.C."/>
            <person name="Chen F."/>
            <person name="Chen W."/>
            <person name="Choi C."/>
            <person name="Clum A."/>
            <person name="Dos Santos R.A."/>
            <person name="Damasio A.R."/>
            <person name="Diallinas G."/>
            <person name="Emri T."/>
            <person name="Fekete E."/>
            <person name="Flipphi M."/>
            <person name="Freyberg S."/>
            <person name="Gallo A."/>
            <person name="Gournas C."/>
            <person name="Habgood R."/>
            <person name="Hainaut M."/>
            <person name="Harispe M.L."/>
            <person name="Henrissat B."/>
            <person name="Hilden K.S."/>
            <person name="Hope R."/>
            <person name="Hossain A."/>
            <person name="Karabika E."/>
            <person name="Karaffa L."/>
            <person name="Karanyi Z."/>
            <person name="Krasevec N."/>
            <person name="Kuo A."/>
            <person name="Kusch H."/>
            <person name="LaButti K."/>
            <person name="Lagendijk E.L."/>
            <person name="Lapidus A."/>
            <person name="Levasseur A."/>
            <person name="Lindquist E."/>
            <person name="Lipzen A."/>
            <person name="Logrieco A.F."/>
            <person name="MacCabe A."/>
            <person name="Maekelae M.R."/>
            <person name="Malavazi I."/>
            <person name="Melin P."/>
            <person name="Meyer V."/>
            <person name="Mielnichuk N."/>
            <person name="Miskei M."/>
            <person name="Molnar A.P."/>
            <person name="Mule G."/>
            <person name="Ngan C.Y."/>
            <person name="Orejas M."/>
            <person name="Orosz E."/>
            <person name="Ouedraogo J.P."/>
            <person name="Overkamp K.M."/>
            <person name="Park H.-S."/>
            <person name="Perrone G."/>
            <person name="Piumi F."/>
            <person name="Punt P.J."/>
            <person name="Ram A.F."/>
            <person name="Ramon A."/>
            <person name="Rauscher S."/>
            <person name="Record E."/>
            <person name="Riano-Pachon D.M."/>
            <person name="Robert V."/>
            <person name="Roehrig J."/>
            <person name="Ruller R."/>
            <person name="Salamov A."/>
            <person name="Salih N.S."/>
            <person name="Samson R.A."/>
            <person name="Sandor E."/>
            <person name="Sanguinetti M."/>
            <person name="Schuetze T."/>
            <person name="Sepcic K."/>
            <person name="Shelest E."/>
            <person name="Sherlock G."/>
            <person name="Sophianopoulou V."/>
            <person name="Squina F.M."/>
            <person name="Sun H."/>
            <person name="Susca A."/>
            <person name="Todd R.B."/>
            <person name="Tsang A."/>
            <person name="Unkles S.E."/>
            <person name="van de Wiele N."/>
            <person name="van Rossen-Uffink D."/>
            <person name="Oliveira J.V."/>
            <person name="Vesth T.C."/>
            <person name="Visser J."/>
            <person name="Yu J.-H."/>
            <person name="Zhou M."/>
            <person name="Andersen M.R."/>
            <person name="Archer D.B."/>
            <person name="Baker S.E."/>
            <person name="Benoit I."/>
            <person name="Brakhage A.A."/>
            <person name="Braus G.H."/>
            <person name="Fischer R."/>
            <person name="Frisvad J.C."/>
            <person name="Goldman G.H."/>
            <person name="Houbraken J."/>
            <person name="Oakley B."/>
            <person name="Pocsi I."/>
            <person name="Scazzocchio C."/>
            <person name="Seiboth B."/>
            <person name="vanKuyk P.A."/>
            <person name="Wortman J."/>
            <person name="Dyer P.S."/>
            <person name="Grigoriev I.V."/>
        </authorList>
    </citation>
    <scope>NUCLEOTIDE SEQUENCE [LARGE SCALE GENOMIC DNA]</scope>
    <source>
        <strain evidence="4">CBS 506.65</strain>
    </source>
</reference>
<feature type="region of interest" description="Disordered" evidence="1">
    <location>
        <begin position="500"/>
        <end position="547"/>
    </location>
</feature>
<evidence type="ECO:0000313" key="3">
    <source>
        <dbReference type="EMBL" id="OJJ46913.1"/>
    </source>
</evidence>
<sequence>MESEEELVALDPRETRPTNSWTRDQRIFLCCMYRFFKATPADYTKIFNFVFESHLQKQGFTPGTFGVRSVQSQWHDLRVKDRDEFRSVFSHPLSSDHWDSVKKGIRNAVARLGITLIKRETDDSIPDIYLRTPESLRTAHGPLLIHTRVSVREQPSSSRSRRVSDLATTATVLSPEPEISVAPNDMDIEAHTEEEKSLLCTKSGCFWCFKEGLLSPEDDMVEDLEAAWNISPSSPVHVQHSSGGVPRTLYRWFNLESQGVNSRSMMLAGMFADTTTRSKSPQDFSDAQFREMFVNHASINHAPSPFISVFRSLLAPVHRGLRAEAAAVAVIDTSEMDHTQIFSAEHLVRETSLQIRSYKGFGEYLVWRVIPTDAIKCVFKISDLMKITNEHPDINSLLQLDVLKSQLLCRSYTRRQLRDTTSGSYDRASGTSVGKLLSLLGIPREMVGSVARKVALNWQFRKIPGGHKEFFNGVYGEWSMLSPTPQAPLVTFDLTEDIDDDEADDHDFEDGGDDDDDNRDDNVQEPEDTRKTVIQDAPSETTSVVTSGEDLLDIDLNFLETDFLDSPTSAPETPCPVGTKHSLSNKVSIERTTISSVTATSPSRNLVLYNPRTEEWSRWGLQQTSTPLTSPEVIVIDDIDDDGNNGQTIDRVGNLESSRHEPTNPRNMDNIQVLIPRRRFEEERAQIRRILPSNFT</sequence>
<organism evidence="3 4">
    <name type="scientific">Penicilliopsis zonata CBS 506.65</name>
    <dbReference type="NCBI Taxonomy" id="1073090"/>
    <lineage>
        <taxon>Eukaryota</taxon>
        <taxon>Fungi</taxon>
        <taxon>Dikarya</taxon>
        <taxon>Ascomycota</taxon>
        <taxon>Pezizomycotina</taxon>
        <taxon>Eurotiomycetes</taxon>
        <taxon>Eurotiomycetidae</taxon>
        <taxon>Eurotiales</taxon>
        <taxon>Aspergillaceae</taxon>
        <taxon>Penicilliopsis</taxon>
    </lineage>
</organism>
<dbReference type="InterPro" id="IPR056009">
    <property type="entry name" value="DUF7587"/>
</dbReference>
<feature type="domain" description="DUF7587" evidence="2">
    <location>
        <begin position="245"/>
        <end position="384"/>
    </location>
</feature>
<protein>
    <recommendedName>
        <fullName evidence="2">DUF7587 domain-containing protein</fullName>
    </recommendedName>
</protein>
<dbReference type="RefSeq" id="XP_022581423.1">
    <property type="nucleotide sequence ID" value="XM_022724773.1"/>
</dbReference>